<feature type="compositionally biased region" description="Basic and acidic residues" evidence="2">
    <location>
        <begin position="329"/>
        <end position="338"/>
    </location>
</feature>
<feature type="compositionally biased region" description="Basic and acidic residues" evidence="2">
    <location>
        <begin position="126"/>
        <end position="138"/>
    </location>
</feature>
<evidence type="ECO:0000256" key="3">
    <source>
        <dbReference type="SAM" id="Phobius"/>
    </source>
</evidence>
<dbReference type="STRING" id="5217.A0A4Q1BN01"/>
<feature type="region of interest" description="Disordered" evidence="2">
    <location>
        <begin position="1"/>
        <end position="35"/>
    </location>
</feature>
<feature type="region of interest" description="Disordered" evidence="2">
    <location>
        <begin position="43"/>
        <end position="62"/>
    </location>
</feature>
<reference evidence="4 5" key="1">
    <citation type="submission" date="2016-06" db="EMBL/GenBank/DDBJ databases">
        <title>Evolution of pathogenesis and genome organization in the Tremellales.</title>
        <authorList>
            <person name="Cuomo C."/>
            <person name="Litvintseva A."/>
            <person name="Heitman J."/>
            <person name="Chen Y."/>
            <person name="Sun S."/>
            <person name="Springer D."/>
            <person name="Dromer F."/>
            <person name="Young S."/>
            <person name="Zeng Q."/>
            <person name="Chapman S."/>
            <person name="Gujja S."/>
            <person name="Saif S."/>
            <person name="Birren B."/>
        </authorList>
    </citation>
    <scope>NUCLEOTIDE SEQUENCE [LARGE SCALE GENOMIC DNA]</scope>
    <source>
        <strain evidence="4 5">ATCC 28783</strain>
    </source>
</reference>
<dbReference type="Proteomes" id="UP000289152">
    <property type="component" value="Unassembled WGS sequence"/>
</dbReference>
<feature type="compositionally biased region" description="Basic and acidic residues" evidence="2">
    <location>
        <begin position="371"/>
        <end position="381"/>
    </location>
</feature>
<comment type="caution">
    <text evidence="4">The sequence shown here is derived from an EMBL/GenBank/DDBJ whole genome shotgun (WGS) entry which is preliminary data.</text>
</comment>
<evidence type="ECO:0000313" key="4">
    <source>
        <dbReference type="EMBL" id="RXK39120.1"/>
    </source>
</evidence>
<dbReference type="AlphaFoldDB" id="A0A4Q1BN01"/>
<feature type="compositionally biased region" description="Polar residues" evidence="2">
    <location>
        <begin position="43"/>
        <end position="56"/>
    </location>
</feature>
<gene>
    <name evidence="4" type="ORF">M231_03625</name>
</gene>
<protein>
    <submittedName>
        <fullName evidence="4">Uncharacterized protein</fullName>
    </submittedName>
</protein>
<evidence type="ECO:0000256" key="1">
    <source>
        <dbReference type="SAM" id="Coils"/>
    </source>
</evidence>
<evidence type="ECO:0000313" key="5">
    <source>
        <dbReference type="Proteomes" id="UP000289152"/>
    </source>
</evidence>
<keyword evidence="1" id="KW-0175">Coiled coil</keyword>
<feature type="compositionally biased region" description="Polar residues" evidence="2">
    <location>
        <begin position="414"/>
        <end position="428"/>
    </location>
</feature>
<feature type="compositionally biased region" description="Basic and acidic residues" evidence="2">
    <location>
        <begin position="87"/>
        <end position="116"/>
    </location>
</feature>
<feature type="region of interest" description="Disordered" evidence="2">
    <location>
        <begin position="69"/>
        <end position="143"/>
    </location>
</feature>
<dbReference type="VEuPathDB" id="FungiDB:TREMEDRAFT_59440"/>
<evidence type="ECO:0000256" key="2">
    <source>
        <dbReference type="SAM" id="MobiDB-lite"/>
    </source>
</evidence>
<feature type="region of interest" description="Disordered" evidence="2">
    <location>
        <begin position="281"/>
        <end position="450"/>
    </location>
</feature>
<feature type="compositionally biased region" description="Polar residues" evidence="2">
    <location>
        <begin position="513"/>
        <end position="524"/>
    </location>
</feature>
<keyword evidence="3" id="KW-0472">Membrane</keyword>
<feature type="compositionally biased region" description="Polar residues" evidence="2">
    <location>
        <begin position="436"/>
        <end position="450"/>
    </location>
</feature>
<keyword evidence="3" id="KW-1133">Transmembrane helix</keyword>
<accession>A0A4Q1BN01</accession>
<feature type="region of interest" description="Disordered" evidence="2">
    <location>
        <begin position="513"/>
        <end position="539"/>
    </location>
</feature>
<dbReference type="EMBL" id="SDIL01000036">
    <property type="protein sequence ID" value="RXK39120.1"/>
    <property type="molecule type" value="Genomic_DNA"/>
</dbReference>
<name>A0A4Q1BN01_TREME</name>
<organism evidence="4 5">
    <name type="scientific">Tremella mesenterica</name>
    <name type="common">Jelly fungus</name>
    <dbReference type="NCBI Taxonomy" id="5217"/>
    <lineage>
        <taxon>Eukaryota</taxon>
        <taxon>Fungi</taxon>
        <taxon>Dikarya</taxon>
        <taxon>Basidiomycota</taxon>
        <taxon>Agaricomycotina</taxon>
        <taxon>Tremellomycetes</taxon>
        <taxon>Tremellales</taxon>
        <taxon>Tremellaceae</taxon>
        <taxon>Tremella</taxon>
    </lineage>
</organism>
<feature type="coiled-coil region" evidence="1">
    <location>
        <begin position="557"/>
        <end position="584"/>
    </location>
</feature>
<feature type="transmembrane region" description="Helical" evidence="3">
    <location>
        <begin position="630"/>
        <end position="650"/>
    </location>
</feature>
<keyword evidence="3" id="KW-0812">Transmembrane</keyword>
<sequence length="654" mass="72142">MSPLPSVPPVLPHSTSFPSLSAPHQKPISQDYHPYAIRSSASAALTRSNASPTQPLSVYRHRPCRSMSALSQPILPESPIGSPEADGAWRKDKEWKERHNKLKDVETPSKTGDMRRSQRFQSFESLKSEEVDKGKDPELPIDPRTWTPSHLAAYLGWTLRTGGPSGNGQTLPLRLVEDIKSWVFRGQISGQMFLKGNAEEWSHSGRPPPFMPFLLAVSRRLRRASLRPRPISSNSFSFPMQNDHPSGSVVLEEDEFPDAEDEDDDGLTGVRRMAHAFDNLSSASEASGDEDNLESLGIQLTGESTTGYGRRKELKRHHTGGSSNAAYDHALRRFESRDSTGGIADTEASPVISRKQLSKEPELLTVESGDEEKGGTVKRAPDMLASSSSSSPPPPYASPELDTSSRTMAEAQSAFESNNTPETRTTRLSVDPTPERPQTSTPSGLGLGNMTSPLITVEVHMPSDQSQSEDPTMSHMGKMEQHFSTGIDPYAALRQPSSSSSSKRYPTIRHVPSTQPIEDSQSSFEMVDSPTDHKGSSRRVTIRASKLNDLFRPTEREKELETRMSELVERIKELESRLDTVEHQEIHSGRTSPVQRPTSPILGMLSESMLERLGFLPESEDGIPRKVRELPGYLFLIGVGVGAVMVRVLLGRAR</sequence>
<keyword evidence="5" id="KW-1185">Reference proteome</keyword>
<dbReference type="OrthoDB" id="2596891at2759"/>
<proteinExistence type="predicted"/>
<feature type="compositionally biased region" description="Pro residues" evidence="2">
    <location>
        <begin position="1"/>
        <end position="11"/>
    </location>
</feature>
<dbReference type="InParanoid" id="A0A4Q1BN01"/>